<dbReference type="RefSeq" id="WP_078575050.1">
    <property type="nucleotide sequence ID" value="NZ_MPZS01000003.1"/>
</dbReference>
<feature type="compositionally biased region" description="Basic residues" evidence="1">
    <location>
        <begin position="8"/>
        <end position="39"/>
    </location>
</feature>
<name>A0ABX3MIC4_9RHOB</name>
<organism evidence="2 3">
    <name type="scientific">Thioclava marina</name>
    <dbReference type="NCBI Taxonomy" id="1915077"/>
    <lineage>
        <taxon>Bacteria</taxon>
        <taxon>Pseudomonadati</taxon>
        <taxon>Pseudomonadota</taxon>
        <taxon>Alphaproteobacteria</taxon>
        <taxon>Rhodobacterales</taxon>
        <taxon>Paracoccaceae</taxon>
        <taxon>Thioclava</taxon>
    </lineage>
</organism>
<keyword evidence="3" id="KW-1185">Reference proteome</keyword>
<dbReference type="Proteomes" id="UP000242224">
    <property type="component" value="Unassembled WGS sequence"/>
</dbReference>
<dbReference type="EMBL" id="MPZS01000003">
    <property type="protein sequence ID" value="OOY11264.1"/>
    <property type="molecule type" value="Genomic_DNA"/>
</dbReference>
<reference evidence="2 3" key="1">
    <citation type="submission" date="2016-11" db="EMBL/GenBank/DDBJ databases">
        <title>A multilocus sequence analysis scheme for characterization of bacteria in the genus Thioclava.</title>
        <authorList>
            <person name="Liu Y."/>
            <person name="Shao Z."/>
        </authorList>
    </citation>
    <scope>NUCLEOTIDE SEQUENCE [LARGE SCALE GENOMIC DNA]</scope>
    <source>
        <strain evidence="2 3">11.10-0-13</strain>
    </source>
</reference>
<feature type="region of interest" description="Disordered" evidence="1">
    <location>
        <begin position="1"/>
        <end position="51"/>
    </location>
</feature>
<gene>
    <name evidence="2" type="ORF">BMG00_16180</name>
</gene>
<sequence length="166" mass="18766">MPHDHGPHGHHHHHHHDHGHAHSHGHSHDHAHHGHGHNHAHGEHLHSHMHHEDEAADLQVLATQFIDGFVQASDKTSYLKLAGVPFERASASGPKSLKLVDVELKTEWQVGTASPSFGSRELSYLPFPGEMVRERTNMSLIYVSMDEKSVLDIRDFLTQRKKEIDQ</sequence>
<evidence type="ECO:0000313" key="2">
    <source>
        <dbReference type="EMBL" id="OOY11264.1"/>
    </source>
</evidence>
<accession>A0ABX3MIC4</accession>
<evidence type="ECO:0000313" key="3">
    <source>
        <dbReference type="Proteomes" id="UP000242224"/>
    </source>
</evidence>
<protein>
    <submittedName>
        <fullName evidence="2">Uncharacterized protein</fullName>
    </submittedName>
</protein>
<proteinExistence type="predicted"/>
<evidence type="ECO:0000256" key="1">
    <source>
        <dbReference type="SAM" id="MobiDB-lite"/>
    </source>
</evidence>
<feature type="compositionally biased region" description="Basic and acidic residues" evidence="1">
    <location>
        <begin position="40"/>
        <end position="51"/>
    </location>
</feature>
<comment type="caution">
    <text evidence="2">The sequence shown here is derived from an EMBL/GenBank/DDBJ whole genome shotgun (WGS) entry which is preliminary data.</text>
</comment>